<dbReference type="Proteomes" id="UP001296993">
    <property type="component" value="Unassembled WGS sequence"/>
</dbReference>
<dbReference type="EC" id="1.14.14.21" evidence="9"/>
<dbReference type="SUPFAM" id="SSF47203">
    <property type="entry name" value="Acyl-CoA dehydrogenase C-terminal domain-like"/>
    <property type="match status" value="1"/>
</dbReference>
<dbReference type="Gene3D" id="2.40.110.10">
    <property type="entry name" value="Butyryl-CoA Dehydrogenase, subunit A, domain 2"/>
    <property type="match status" value="1"/>
</dbReference>
<proteinExistence type="inferred from homology"/>
<evidence type="ECO:0000259" key="15">
    <source>
        <dbReference type="Pfam" id="PF02771"/>
    </source>
</evidence>
<evidence type="ECO:0000259" key="16">
    <source>
        <dbReference type="Pfam" id="PF08028"/>
    </source>
</evidence>
<comment type="catalytic activity">
    <reaction evidence="12">
        <text>dibenzothiophene 5-oxide + FMNH2 + O2 = dibenzothiophene 5,5-dioxide + FMN + H2O + H(+)</text>
        <dbReference type="Rhea" id="RHEA:49080"/>
        <dbReference type="ChEBI" id="CHEBI:15377"/>
        <dbReference type="ChEBI" id="CHEBI:15378"/>
        <dbReference type="ChEBI" id="CHEBI:15379"/>
        <dbReference type="ChEBI" id="CHEBI:23683"/>
        <dbReference type="ChEBI" id="CHEBI:57618"/>
        <dbReference type="ChEBI" id="CHEBI:58210"/>
        <dbReference type="ChEBI" id="CHEBI:90356"/>
    </reaction>
</comment>
<dbReference type="InterPro" id="IPR037069">
    <property type="entry name" value="AcylCoA_DH/ox_N_sf"/>
</dbReference>
<accession>A0ABS4XGZ5</accession>
<dbReference type="Pfam" id="PF02771">
    <property type="entry name" value="Acyl-CoA_dh_N"/>
    <property type="match status" value="1"/>
</dbReference>
<comment type="similarity">
    <text evidence="8">Belongs to the DszC flavin monooxygenase family.</text>
</comment>
<feature type="domain" description="Acyl-CoA oxidase/dehydrogenase middle" evidence="14">
    <location>
        <begin position="156"/>
        <end position="230"/>
    </location>
</feature>
<evidence type="ECO:0000256" key="9">
    <source>
        <dbReference type="ARBA" id="ARBA00034328"/>
    </source>
</evidence>
<dbReference type="PANTHER" id="PTHR43884">
    <property type="entry name" value="ACYL-COA DEHYDROGENASE"/>
    <property type="match status" value="1"/>
</dbReference>
<evidence type="ECO:0000313" key="18">
    <source>
        <dbReference type="Proteomes" id="UP001296993"/>
    </source>
</evidence>
<evidence type="ECO:0000256" key="6">
    <source>
        <dbReference type="ARBA" id="ARBA00023033"/>
    </source>
</evidence>
<dbReference type="InterPro" id="IPR036250">
    <property type="entry name" value="AcylCo_DH-like_C"/>
</dbReference>
<evidence type="ECO:0000256" key="5">
    <source>
        <dbReference type="ARBA" id="ARBA00023002"/>
    </source>
</evidence>
<evidence type="ECO:0000256" key="3">
    <source>
        <dbReference type="ARBA" id="ARBA00022643"/>
    </source>
</evidence>
<protein>
    <recommendedName>
        <fullName evidence="10">Dibenzothiophene monooxygenase</fullName>
        <ecNumber evidence="9">1.14.14.21</ecNumber>
    </recommendedName>
</protein>
<name>A0ABS4XGZ5_9MICC</name>
<keyword evidence="18" id="KW-1185">Reference proteome</keyword>
<evidence type="ECO:0000256" key="12">
    <source>
        <dbReference type="ARBA" id="ARBA00048445"/>
    </source>
</evidence>
<evidence type="ECO:0000256" key="11">
    <source>
        <dbReference type="ARBA" id="ARBA00047859"/>
    </source>
</evidence>
<dbReference type="Gene3D" id="1.10.540.10">
    <property type="entry name" value="Acyl-CoA dehydrogenase/oxidase, N-terminal domain"/>
    <property type="match status" value="1"/>
</dbReference>
<dbReference type="InterPro" id="IPR013786">
    <property type="entry name" value="AcylCoA_DH/ox_N"/>
</dbReference>
<evidence type="ECO:0000256" key="13">
    <source>
        <dbReference type="ARBA" id="ARBA00049456"/>
    </source>
</evidence>
<evidence type="ECO:0000259" key="14">
    <source>
        <dbReference type="Pfam" id="PF02770"/>
    </source>
</evidence>
<dbReference type="InterPro" id="IPR046373">
    <property type="entry name" value="Acyl-CoA_Oxase/DH_mid-dom_sf"/>
</dbReference>
<evidence type="ECO:0000256" key="10">
    <source>
        <dbReference type="ARBA" id="ARBA00034345"/>
    </source>
</evidence>
<feature type="domain" description="Acyl-CoA dehydrogenase C-terminal" evidence="16">
    <location>
        <begin position="258"/>
        <end position="392"/>
    </location>
</feature>
<keyword evidence="3" id="KW-0288">FMN</keyword>
<sequence length="417" mass="45016">MSTVLSAETLSAAPLSSATLWSGRHADSRELEHWSAVAQTVAAELAAGALERDNSGEDPLEALELLRTHGLAGLVVPAVYGGAGAHWETAFRVIRILARADASVAQILGYHYLNSSCLAFYGAGRDQSAWFRRIAEQDQLWSDALNPVDPDLELIADGAGYRLTGLKRFATGASATDVIISAAQASGGRHDGRIVIFAVERGREGIRFPGDWDHLGQRASASGSVRFDSVHVGEKDVVGFDEGTAFSTVVTPGVQLLFGNIYLAAAEGALEQARELTLARRNSWFLSGVQTYAEDPLVHRTYGELVARTQAVEALADKLNRRYDEVIGLGEAVTEADRARLEVEVAGLKVVSTEVALDVTSRVFEVTGASSTKRSVGLDLYWRNIRTHSLHDPVDYKKTEVGSYFLNGTVQPISLYT</sequence>
<comment type="catalytic activity">
    <reaction evidence="11">
        <text>dibenzothiophene + FMNH2 + O2 = dibenzothiophene 5-oxide + FMN + H2O + H(+)</text>
        <dbReference type="Rhea" id="RHEA:49076"/>
        <dbReference type="ChEBI" id="CHEBI:15377"/>
        <dbReference type="ChEBI" id="CHEBI:15378"/>
        <dbReference type="ChEBI" id="CHEBI:15379"/>
        <dbReference type="ChEBI" id="CHEBI:23681"/>
        <dbReference type="ChEBI" id="CHEBI:23683"/>
        <dbReference type="ChEBI" id="CHEBI:57618"/>
        <dbReference type="ChEBI" id="CHEBI:58210"/>
    </reaction>
</comment>
<dbReference type="Gene3D" id="1.20.140.10">
    <property type="entry name" value="Butyryl-CoA Dehydrogenase, subunit A, domain 3"/>
    <property type="match status" value="1"/>
</dbReference>
<evidence type="ECO:0000256" key="4">
    <source>
        <dbReference type="ARBA" id="ARBA00022741"/>
    </source>
</evidence>
<evidence type="ECO:0000256" key="8">
    <source>
        <dbReference type="ARBA" id="ARBA00034317"/>
    </source>
</evidence>
<reference evidence="17 18" key="1">
    <citation type="submission" date="2021-03" db="EMBL/GenBank/DDBJ databases">
        <title>Sequencing the genomes of 1000 actinobacteria strains.</title>
        <authorList>
            <person name="Klenk H.-P."/>
        </authorList>
    </citation>
    <scope>NUCLEOTIDE SEQUENCE [LARGE SCALE GENOMIC DNA]</scope>
    <source>
        <strain evidence="17 18">DSM 15797</strain>
    </source>
</reference>
<dbReference type="InterPro" id="IPR006091">
    <property type="entry name" value="Acyl-CoA_Oxase/DH_mid-dom"/>
</dbReference>
<organism evidence="17 18">
    <name type="scientific">Paeniglutamicibacter kerguelensis</name>
    <dbReference type="NCBI Taxonomy" id="254788"/>
    <lineage>
        <taxon>Bacteria</taxon>
        <taxon>Bacillati</taxon>
        <taxon>Actinomycetota</taxon>
        <taxon>Actinomycetes</taxon>
        <taxon>Micrococcales</taxon>
        <taxon>Micrococcaceae</taxon>
        <taxon>Paeniglutamicibacter</taxon>
    </lineage>
</organism>
<evidence type="ECO:0000313" key="17">
    <source>
        <dbReference type="EMBL" id="MBP2387748.1"/>
    </source>
</evidence>
<keyword evidence="5" id="KW-0560">Oxidoreductase</keyword>
<keyword evidence="4" id="KW-0547">Nucleotide-binding</keyword>
<comment type="caution">
    <text evidence="17">The sequence shown here is derived from an EMBL/GenBank/DDBJ whole genome shotgun (WGS) entry which is preliminary data.</text>
</comment>
<gene>
    <name evidence="17" type="ORF">JOF47_003259</name>
</gene>
<comment type="catalytic activity">
    <reaction evidence="13">
        <text>dibenzothiophene + 2 FMNH2 + 2 O2 = dibenzothiophene 5,5-dioxide + 2 FMN + 2 H2O + 2 H(+)</text>
        <dbReference type="Rhea" id="RHEA:49072"/>
        <dbReference type="ChEBI" id="CHEBI:15377"/>
        <dbReference type="ChEBI" id="CHEBI:15378"/>
        <dbReference type="ChEBI" id="CHEBI:15379"/>
        <dbReference type="ChEBI" id="CHEBI:23681"/>
        <dbReference type="ChEBI" id="CHEBI:57618"/>
        <dbReference type="ChEBI" id="CHEBI:58210"/>
        <dbReference type="ChEBI" id="CHEBI:90356"/>
        <dbReference type="EC" id="1.14.14.21"/>
    </reaction>
</comment>
<dbReference type="EMBL" id="JAGIOF010000001">
    <property type="protein sequence ID" value="MBP2387748.1"/>
    <property type="molecule type" value="Genomic_DNA"/>
</dbReference>
<dbReference type="SUPFAM" id="SSF56645">
    <property type="entry name" value="Acyl-CoA dehydrogenase NM domain-like"/>
    <property type="match status" value="1"/>
</dbReference>
<dbReference type="Pfam" id="PF08028">
    <property type="entry name" value="Acyl-CoA_dh_2"/>
    <property type="match status" value="1"/>
</dbReference>
<evidence type="ECO:0000256" key="2">
    <source>
        <dbReference type="ARBA" id="ARBA00022630"/>
    </source>
</evidence>
<dbReference type="RefSeq" id="WP_210000227.1">
    <property type="nucleotide sequence ID" value="NZ_BAAAJY010000001.1"/>
</dbReference>
<keyword evidence="2" id="KW-0285">Flavoprotein</keyword>
<dbReference type="InterPro" id="IPR013107">
    <property type="entry name" value="Acyl-CoA_DH_C"/>
</dbReference>
<feature type="domain" description="Acyl-CoA dehydrogenase/oxidase N-terminal" evidence="15">
    <location>
        <begin position="35"/>
        <end position="136"/>
    </location>
</feature>
<comment type="pathway">
    <text evidence="7">Sulfur metabolism; dibenzothiophene degradation.</text>
</comment>
<keyword evidence="6" id="KW-0503">Monooxygenase</keyword>
<evidence type="ECO:0000256" key="1">
    <source>
        <dbReference type="ARBA" id="ARBA00004496"/>
    </source>
</evidence>
<comment type="subcellular location">
    <subcellularLocation>
        <location evidence="1">Cytoplasm</location>
    </subcellularLocation>
</comment>
<dbReference type="PIRSF" id="PIRSF016578">
    <property type="entry name" value="HsaA"/>
    <property type="match status" value="1"/>
</dbReference>
<dbReference type="Pfam" id="PF02770">
    <property type="entry name" value="Acyl-CoA_dh_M"/>
    <property type="match status" value="1"/>
</dbReference>
<evidence type="ECO:0000256" key="7">
    <source>
        <dbReference type="ARBA" id="ARBA00034307"/>
    </source>
</evidence>
<dbReference type="PANTHER" id="PTHR43884:SF12">
    <property type="entry name" value="ISOVALERYL-COA DEHYDROGENASE, MITOCHONDRIAL-RELATED"/>
    <property type="match status" value="1"/>
</dbReference>
<dbReference type="InterPro" id="IPR009100">
    <property type="entry name" value="AcylCoA_DH/oxidase_NM_dom_sf"/>
</dbReference>